<name>A0ABV0TZM9_9TELE</name>
<organism evidence="3 4">
    <name type="scientific">Ilyodon furcidens</name>
    <name type="common">goldbreast splitfin</name>
    <dbReference type="NCBI Taxonomy" id="33524"/>
    <lineage>
        <taxon>Eukaryota</taxon>
        <taxon>Metazoa</taxon>
        <taxon>Chordata</taxon>
        <taxon>Craniata</taxon>
        <taxon>Vertebrata</taxon>
        <taxon>Euteleostomi</taxon>
        <taxon>Actinopterygii</taxon>
        <taxon>Neopterygii</taxon>
        <taxon>Teleostei</taxon>
        <taxon>Neoteleostei</taxon>
        <taxon>Acanthomorphata</taxon>
        <taxon>Ovalentaria</taxon>
        <taxon>Atherinomorphae</taxon>
        <taxon>Cyprinodontiformes</taxon>
        <taxon>Goodeidae</taxon>
        <taxon>Ilyodon</taxon>
    </lineage>
</organism>
<protein>
    <recommendedName>
        <fullName evidence="5">Secreted protein</fullName>
    </recommendedName>
</protein>
<feature type="chain" id="PRO_5047497205" description="Secreted protein" evidence="2">
    <location>
        <begin position="29"/>
        <end position="76"/>
    </location>
</feature>
<evidence type="ECO:0008006" key="5">
    <source>
        <dbReference type="Google" id="ProtNLM"/>
    </source>
</evidence>
<sequence length="76" mass="8246">MCLSLFVSAESLHTIWLLSSCFVVQVDPEDNVSYASISYTKKSTSNSRIKSDDDDDDGDAVTYSTLKASSTDPSSL</sequence>
<comment type="caution">
    <text evidence="3">The sequence shown here is derived from an EMBL/GenBank/DDBJ whole genome shotgun (WGS) entry which is preliminary data.</text>
</comment>
<feature type="region of interest" description="Disordered" evidence="1">
    <location>
        <begin position="42"/>
        <end position="76"/>
    </location>
</feature>
<dbReference type="EMBL" id="JAHRIQ010051138">
    <property type="protein sequence ID" value="MEQ2238246.1"/>
    <property type="molecule type" value="Genomic_DNA"/>
</dbReference>
<keyword evidence="4" id="KW-1185">Reference proteome</keyword>
<evidence type="ECO:0000256" key="1">
    <source>
        <dbReference type="SAM" id="MobiDB-lite"/>
    </source>
</evidence>
<feature type="compositionally biased region" description="Polar residues" evidence="1">
    <location>
        <begin position="62"/>
        <end position="76"/>
    </location>
</feature>
<keyword evidence="2" id="KW-0732">Signal</keyword>
<feature type="signal peptide" evidence="2">
    <location>
        <begin position="1"/>
        <end position="28"/>
    </location>
</feature>
<reference evidence="3 4" key="1">
    <citation type="submission" date="2021-06" db="EMBL/GenBank/DDBJ databases">
        <authorList>
            <person name="Palmer J.M."/>
        </authorList>
    </citation>
    <scope>NUCLEOTIDE SEQUENCE [LARGE SCALE GENOMIC DNA]</scope>
    <source>
        <strain evidence="4">if_2019</strain>
        <tissue evidence="3">Muscle</tissue>
    </source>
</reference>
<evidence type="ECO:0000256" key="2">
    <source>
        <dbReference type="SAM" id="SignalP"/>
    </source>
</evidence>
<evidence type="ECO:0000313" key="4">
    <source>
        <dbReference type="Proteomes" id="UP001482620"/>
    </source>
</evidence>
<proteinExistence type="predicted"/>
<gene>
    <name evidence="3" type="ORF">ILYODFUR_031228</name>
</gene>
<evidence type="ECO:0000313" key="3">
    <source>
        <dbReference type="EMBL" id="MEQ2238246.1"/>
    </source>
</evidence>
<dbReference type="Proteomes" id="UP001482620">
    <property type="component" value="Unassembled WGS sequence"/>
</dbReference>
<accession>A0ABV0TZM9</accession>